<dbReference type="GO" id="GO:0016301">
    <property type="term" value="F:kinase activity"/>
    <property type="evidence" value="ECO:0007669"/>
    <property type="project" value="UniProtKB-KW"/>
</dbReference>
<feature type="domain" description="DAGKc" evidence="13">
    <location>
        <begin position="1"/>
        <end position="131"/>
    </location>
</feature>
<keyword evidence="8" id="KW-0067">ATP-binding</keyword>
<dbReference type="InterPro" id="IPR001206">
    <property type="entry name" value="Diacylglycerol_kinase_cat_dom"/>
</dbReference>
<evidence type="ECO:0000256" key="12">
    <source>
        <dbReference type="ARBA" id="ARBA00023264"/>
    </source>
</evidence>
<keyword evidence="9" id="KW-0460">Magnesium</keyword>
<evidence type="ECO:0000256" key="4">
    <source>
        <dbReference type="ARBA" id="ARBA00022679"/>
    </source>
</evidence>
<keyword evidence="6" id="KW-0547">Nucleotide-binding</keyword>
<evidence type="ECO:0000256" key="7">
    <source>
        <dbReference type="ARBA" id="ARBA00022777"/>
    </source>
</evidence>
<evidence type="ECO:0000259" key="13">
    <source>
        <dbReference type="PROSITE" id="PS50146"/>
    </source>
</evidence>
<dbReference type="PROSITE" id="PS50146">
    <property type="entry name" value="DAGK"/>
    <property type="match status" value="1"/>
</dbReference>
<dbReference type="NCBIfam" id="TIGR00147">
    <property type="entry name" value="YegS/Rv2252/BmrU family lipid kinase"/>
    <property type="match status" value="1"/>
</dbReference>
<comment type="cofactor">
    <cofactor evidence="1">
        <name>Mg(2+)</name>
        <dbReference type="ChEBI" id="CHEBI:18420"/>
    </cofactor>
</comment>
<dbReference type="Pfam" id="PF19279">
    <property type="entry name" value="YegS_C"/>
    <property type="match status" value="1"/>
</dbReference>
<keyword evidence="5" id="KW-0479">Metal-binding</keyword>
<evidence type="ECO:0000313" key="14">
    <source>
        <dbReference type="EMBL" id="MBM7703699.1"/>
    </source>
</evidence>
<evidence type="ECO:0000313" key="15">
    <source>
        <dbReference type="Proteomes" id="UP000809829"/>
    </source>
</evidence>
<evidence type="ECO:0000256" key="11">
    <source>
        <dbReference type="ARBA" id="ARBA00023209"/>
    </source>
</evidence>
<keyword evidence="15" id="KW-1185">Reference proteome</keyword>
<dbReference type="InterPro" id="IPR050187">
    <property type="entry name" value="Lipid_Phosphate_FormReg"/>
</dbReference>
<evidence type="ECO:0000256" key="10">
    <source>
        <dbReference type="ARBA" id="ARBA00023098"/>
    </source>
</evidence>
<proteinExistence type="inferred from homology"/>
<organism evidence="14 15">
    <name type="scientific">Priestia iocasae</name>
    <dbReference type="NCBI Taxonomy" id="2291674"/>
    <lineage>
        <taxon>Bacteria</taxon>
        <taxon>Bacillati</taxon>
        <taxon>Bacillota</taxon>
        <taxon>Bacilli</taxon>
        <taxon>Bacillales</taxon>
        <taxon>Bacillaceae</taxon>
        <taxon>Priestia</taxon>
    </lineage>
</organism>
<comment type="caution">
    <text evidence="14">The sequence shown here is derived from an EMBL/GenBank/DDBJ whole genome shotgun (WGS) entry which is preliminary data.</text>
</comment>
<dbReference type="InterPro" id="IPR005218">
    <property type="entry name" value="Diacylglycerol/lipid_kinase"/>
</dbReference>
<dbReference type="SUPFAM" id="SSF111331">
    <property type="entry name" value="NAD kinase/diacylglycerol kinase-like"/>
    <property type="match status" value="1"/>
</dbReference>
<dbReference type="Pfam" id="PF00781">
    <property type="entry name" value="DAGK_cat"/>
    <property type="match status" value="1"/>
</dbReference>
<keyword evidence="3" id="KW-0444">Lipid biosynthesis</keyword>
<dbReference type="PANTHER" id="PTHR12358">
    <property type="entry name" value="SPHINGOSINE KINASE"/>
    <property type="match status" value="1"/>
</dbReference>
<dbReference type="EMBL" id="JAFBFC010000004">
    <property type="protein sequence ID" value="MBM7703699.1"/>
    <property type="molecule type" value="Genomic_DNA"/>
</dbReference>
<name>A0ABS2QZ13_9BACI</name>
<dbReference type="InterPro" id="IPR016064">
    <property type="entry name" value="NAD/diacylglycerol_kinase_sf"/>
</dbReference>
<dbReference type="Gene3D" id="2.60.200.40">
    <property type="match status" value="1"/>
</dbReference>
<dbReference type="RefSeq" id="WP_205187652.1">
    <property type="nucleotide sequence ID" value="NZ_JAFBFC010000004.1"/>
</dbReference>
<sequence>MKKAMIILNPSSGKEQANKNTTKIVSTLERVGYEVDVRITEQEGDAKRFAECSCDEKFDAVISVGGDGTLNEVVNGLAEKPHLPTLGVLPLGTLNDFARALNIPLESDQAIAVLEKQRIKEVDICKIGNQYFTNIMAAGALPQATSNVSIEQKTRLGSLAYVLEGLKTLVNKETFHLQMKHDHGEWEGEAILVLASLTNTAGGFEKFAPDAEVNDGHMRSMIIKDVSIAKLPGLALSLLKGEHIHDPSIEYVHAKRLYLSADQALTTNIDGERGPSLPVELSVLPKHLNVFVP</sequence>
<evidence type="ECO:0000256" key="8">
    <source>
        <dbReference type="ARBA" id="ARBA00022840"/>
    </source>
</evidence>
<dbReference type="InterPro" id="IPR017438">
    <property type="entry name" value="ATP-NAD_kinase_N"/>
</dbReference>
<dbReference type="InterPro" id="IPR045540">
    <property type="entry name" value="YegS/DAGK_C"/>
</dbReference>
<protein>
    <submittedName>
        <fullName evidence="14">YegS/Rv2252/BmrU family lipid kinase</fullName>
    </submittedName>
</protein>
<dbReference type="Gene3D" id="3.40.50.10330">
    <property type="entry name" value="Probable inorganic polyphosphate/atp-NAD kinase, domain 1"/>
    <property type="match status" value="1"/>
</dbReference>
<evidence type="ECO:0000256" key="6">
    <source>
        <dbReference type="ARBA" id="ARBA00022741"/>
    </source>
</evidence>
<reference evidence="14 15" key="1">
    <citation type="submission" date="2021-01" db="EMBL/GenBank/DDBJ databases">
        <title>Genomic Encyclopedia of Type Strains, Phase IV (KMG-IV): sequencing the most valuable type-strain genomes for metagenomic binning, comparative biology and taxonomic classification.</title>
        <authorList>
            <person name="Goeker M."/>
        </authorList>
    </citation>
    <scope>NUCLEOTIDE SEQUENCE [LARGE SCALE GENOMIC DNA]</scope>
    <source>
        <strain evidence="14 15">DSM 104297</strain>
    </source>
</reference>
<evidence type="ECO:0000256" key="2">
    <source>
        <dbReference type="ARBA" id="ARBA00005983"/>
    </source>
</evidence>
<dbReference type="PANTHER" id="PTHR12358:SF106">
    <property type="entry name" value="LIPID KINASE YEGS"/>
    <property type="match status" value="1"/>
</dbReference>
<evidence type="ECO:0000256" key="9">
    <source>
        <dbReference type="ARBA" id="ARBA00022842"/>
    </source>
</evidence>
<dbReference type="Proteomes" id="UP000809829">
    <property type="component" value="Unassembled WGS sequence"/>
</dbReference>
<evidence type="ECO:0000256" key="1">
    <source>
        <dbReference type="ARBA" id="ARBA00001946"/>
    </source>
</evidence>
<keyword evidence="11" id="KW-0594">Phospholipid biosynthesis</keyword>
<evidence type="ECO:0000256" key="5">
    <source>
        <dbReference type="ARBA" id="ARBA00022723"/>
    </source>
</evidence>
<accession>A0ABS2QZ13</accession>
<comment type="similarity">
    <text evidence="2">Belongs to the diacylglycerol/lipid kinase family.</text>
</comment>
<evidence type="ECO:0000256" key="3">
    <source>
        <dbReference type="ARBA" id="ARBA00022516"/>
    </source>
</evidence>
<keyword evidence="7 14" id="KW-0418">Kinase</keyword>
<keyword evidence="10" id="KW-0443">Lipid metabolism</keyword>
<gene>
    <name evidence="14" type="ORF">JOC83_002548</name>
</gene>
<dbReference type="SMART" id="SM00046">
    <property type="entry name" value="DAGKc"/>
    <property type="match status" value="1"/>
</dbReference>
<keyword evidence="12" id="KW-1208">Phospholipid metabolism</keyword>
<keyword evidence="4" id="KW-0808">Transferase</keyword>